<name>A0ABW2XR55_9ACTN</name>
<gene>
    <name evidence="1" type="ORF">ACFQZM_31140</name>
</gene>
<sequence length="92" mass="10499">MVLSPDCPGCGSLDTDRYFSRLMDDLTAPLTKLLPRARSMFSDNRAFLYECNNCDRKFILCSQCHETRLVKSKTGPGDSKRCHDCGRKVYIE</sequence>
<proteinExistence type="predicted"/>
<organism evidence="1 2">
    <name type="scientific">Actinomadura fibrosa</name>
    <dbReference type="NCBI Taxonomy" id="111802"/>
    <lineage>
        <taxon>Bacteria</taxon>
        <taxon>Bacillati</taxon>
        <taxon>Actinomycetota</taxon>
        <taxon>Actinomycetes</taxon>
        <taxon>Streptosporangiales</taxon>
        <taxon>Thermomonosporaceae</taxon>
        <taxon>Actinomadura</taxon>
    </lineage>
</organism>
<dbReference type="Proteomes" id="UP001597063">
    <property type="component" value="Unassembled WGS sequence"/>
</dbReference>
<accession>A0ABW2XR55</accession>
<dbReference type="RefSeq" id="WP_131762655.1">
    <property type="nucleotide sequence ID" value="NZ_CAACUY010000245.1"/>
</dbReference>
<keyword evidence="2" id="KW-1185">Reference proteome</keyword>
<comment type="caution">
    <text evidence="1">The sequence shown here is derived from an EMBL/GenBank/DDBJ whole genome shotgun (WGS) entry which is preliminary data.</text>
</comment>
<evidence type="ECO:0000313" key="2">
    <source>
        <dbReference type="Proteomes" id="UP001597063"/>
    </source>
</evidence>
<evidence type="ECO:0000313" key="1">
    <source>
        <dbReference type="EMBL" id="MFD0688983.1"/>
    </source>
</evidence>
<reference evidence="2" key="1">
    <citation type="journal article" date="2019" name="Int. J. Syst. Evol. Microbiol.">
        <title>The Global Catalogue of Microorganisms (GCM) 10K type strain sequencing project: providing services to taxonomists for standard genome sequencing and annotation.</title>
        <authorList>
            <consortium name="The Broad Institute Genomics Platform"/>
            <consortium name="The Broad Institute Genome Sequencing Center for Infectious Disease"/>
            <person name="Wu L."/>
            <person name="Ma J."/>
        </authorList>
    </citation>
    <scope>NUCLEOTIDE SEQUENCE [LARGE SCALE GENOMIC DNA]</scope>
    <source>
        <strain evidence="2">JCM 9371</strain>
    </source>
</reference>
<protein>
    <submittedName>
        <fullName evidence="1">Uncharacterized protein</fullName>
    </submittedName>
</protein>
<dbReference type="EMBL" id="JBHTGP010000015">
    <property type="protein sequence ID" value="MFD0688983.1"/>
    <property type="molecule type" value="Genomic_DNA"/>
</dbReference>